<gene>
    <name evidence="2" type="primary">psmg2</name>
    <name evidence="2" type="synonym">tnfsf5ip1</name>
    <name evidence="2" type="synonym">wu:fb51b11</name>
    <name evidence="2" type="synonym">zgc:73278</name>
</gene>
<accession>A0AC58HYY4</accession>
<reference evidence="2" key="1">
    <citation type="submission" date="2025-08" db="UniProtKB">
        <authorList>
            <consortium name="RefSeq"/>
        </authorList>
    </citation>
    <scope>IDENTIFICATION</scope>
    <source>
        <strain evidence="2">Tuebingen</strain>
        <tissue evidence="2">Fibroblasts and whole tissue</tissue>
    </source>
</reference>
<keyword evidence="1" id="KW-1185">Reference proteome</keyword>
<evidence type="ECO:0000313" key="1">
    <source>
        <dbReference type="Proteomes" id="UP000000437"/>
    </source>
</evidence>
<dbReference type="Proteomes" id="UP000000437">
    <property type="component" value="Chromosome 19"/>
</dbReference>
<organism evidence="1 2">
    <name type="scientific">Danio rerio</name>
    <name type="common">Zebrafish</name>
    <name type="synonym">Brachydanio rerio</name>
    <dbReference type="NCBI Taxonomy" id="7955"/>
    <lineage>
        <taxon>Eukaryota</taxon>
        <taxon>Metazoa</taxon>
        <taxon>Chordata</taxon>
        <taxon>Craniata</taxon>
        <taxon>Vertebrata</taxon>
        <taxon>Euteleostomi</taxon>
        <taxon>Actinopterygii</taxon>
        <taxon>Neopterygii</taxon>
        <taxon>Teleostei</taxon>
        <taxon>Ostariophysi</taxon>
        <taxon>Cypriniformes</taxon>
        <taxon>Danionidae</taxon>
        <taxon>Danioninae</taxon>
        <taxon>Danio</taxon>
    </lineage>
</organism>
<proteinExistence type="predicted"/>
<dbReference type="RefSeq" id="XP_073787183.1">
    <property type="nucleotide sequence ID" value="XM_073931082.1"/>
</dbReference>
<keyword evidence="2" id="KW-0647">Proteasome</keyword>
<evidence type="ECO:0000313" key="2">
    <source>
        <dbReference type="RefSeq" id="XP_073787183.1"/>
    </source>
</evidence>
<sequence length="220" mass="24885">MPRVGYFHTDCLIPMAGNNPYASSTEDAAQLSTSAEVYSHRDLKLAVLQIRAPIIQTKVKSFRKLMISWMKSSGFLRTVLLSSAHAYQRDDQQLHGTPLRYMLSPSLEKEERQRFEELGWREMEKISVFPGISDSEQRLYIPGGGVTKCLYTDCCTEDVPMAVVLIFCSEGDNIPDAFALINCLNDWLHLLEKPTQGSVQWRVPPSWKLLFGSGIPPLLF</sequence>
<name>A0AC58HYY4_DANRE</name>
<protein>
    <submittedName>
        <fullName evidence="2">Proteasome assembly chaperone 2 isoform X1</fullName>
    </submittedName>
</protein>